<evidence type="ECO:0000259" key="2">
    <source>
        <dbReference type="Pfam" id="PF00112"/>
    </source>
</evidence>
<dbReference type="InterPro" id="IPR000668">
    <property type="entry name" value="Peptidase_C1A_C"/>
</dbReference>
<dbReference type="PROSITE" id="PS00640">
    <property type="entry name" value="THIOL_PROTEASE_ASN"/>
    <property type="match status" value="1"/>
</dbReference>
<dbReference type="OrthoDB" id="190265at2759"/>
<keyword evidence="4" id="KW-1185">Reference proteome</keyword>
<evidence type="ECO:0000313" key="4">
    <source>
        <dbReference type="Proteomes" id="UP000298663"/>
    </source>
</evidence>
<dbReference type="InterPro" id="IPR038765">
    <property type="entry name" value="Papain-like_cys_pep_sf"/>
</dbReference>
<dbReference type="InterPro" id="IPR013128">
    <property type="entry name" value="Peptidase_C1A"/>
</dbReference>
<dbReference type="Gene3D" id="3.90.70.10">
    <property type="entry name" value="Cysteine proteinases"/>
    <property type="match status" value="1"/>
</dbReference>
<dbReference type="STRING" id="34508.A0A4U5MJ96"/>
<reference evidence="3 4" key="2">
    <citation type="journal article" date="2019" name="G3 (Bethesda)">
        <title>Hybrid Assembly of the Genome of the Entomopathogenic Nematode Steinernema carpocapsae Identifies the X-Chromosome.</title>
        <authorList>
            <person name="Serra L."/>
            <person name="Macchietto M."/>
            <person name="Macias-Munoz A."/>
            <person name="McGill C.J."/>
            <person name="Rodriguez I.M."/>
            <person name="Rodriguez B."/>
            <person name="Murad R."/>
            <person name="Mortazavi A."/>
        </authorList>
    </citation>
    <scope>NUCLEOTIDE SEQUENCE [LARGE SCALE GENOMIC DNA]</scope>
    <source>
        <strain evidence="3 4">ALL</strain>
    </source>
</reference>
<dbReference type="InterPro" id="IPR025661">
    <property type="entry name" value="Pept_asp_AS"/>
</dbReference>
<dbReference type="Pfam" id="PF00112">
    <property type="entry name" value="Peptidase_C1"/>
    <property type="match status" value="1"/>
</dbReference>
<evidence type="ECO:0000256" key="1">
    <source>
        <dbReference type="ARBA" id="ARBA00008455"/>
    </source>
</evidence>
<dbReference type="GO" id="GO:0006508">
    <property type="term" value="P:proteolysis"/>
    <property type="evidence" value="ECO:0007669"/>
    <property type="project" value="InterPro"/>
</dbReference>
<evidence type="ECO:0000313" key="3">
    <source>
        <dbReference type="EMBL" id="TKR69434.1"/>
    </source>
</evidence>
<comment type="caution">
    <text evidence="3">The sequence shown here is derived from an EMBL/GenBank/DDBJ whole genome shotgun (WGS) entry which is preliminary data.</text>
</comment>
<accession>A0A4U5MJ96</accession>
<dbReference type="GO" id="GO:0008234">
    <property type="term" value="F:cysteine-type peptidase activity"/>
    <property type="evidence" value="ECO:0007669"/>
    <property type="project" value="InterPro"/>
</dbReference>
<reference evidence="3 4" key="1">
    <citation type="journal article" date="2015" name="Genome Biol.">
        <title>Comparative genomics of Steinernema reveals deeply conserved gene regulatory networks.</title>
        <authorList>
            <person name="Dillman A.R."/>
            <person name="Macchietto M."/>
            <person name="Porter C.F."/>
            <person name="Rogers A."/>
            <person name="Williams B."/>
            <person name="Antoshechkin I."/>
            <person name="Lee M.M."/>
            <person name="Goodwin Z."/>
            <person name="Lu X."/>
            <person name="Lewis E.E."/>
            <person name="Goodrich-Blair H."/>
            <person name="Stock S.P."/>
            <person name="Adams B.J."/>
            <person name="Sternberg P.W."/>
            <person name="Mortazavi A."/>
        </authorList>
    </citation>
    <scope>NUCLEOTIDE SEQUENCE [LARGE SCALE GENOMIC DNA]</scope>
    <source>
        <strain evidence="3 4">ALL</strain>
    </source>
</reference>
<dbReference type="SUPFAM" id="SSF54001">
    <property type="entry name" value="Cysteine proteinases"/>
    <property type="match status" value="1"/>
</dbReference>
<comment type="similarity">
    <text evidence="1">Belongs to the peptidase C1 family.</text>
</comment>
<sequence length="108" mass="12202">MMAEIQRGGPIACTIGATPKFELNYTSGVYSEKSNLAFNHIVSVSGWGIEKETNTEYWIVRNSWGEAWGERGWYRVVTSLFENGTGNDYNMAIEKECYYADPDVSNLD</sequence>
<protein>
    <recommendedName>
        <fullName evidence="2">Peptidase C1A papain C-terminal domain-containing protein</fullName>
    </recommendedName>
</protein>
<proteinExistence type="inferred from homology"/>
<gene>
    <name evidence="3" type="ORF">L596_021597</name>
</gene>
<dbReference type="Proteomes" id="UP000298663">
    <property type="component" value="Unassembled WGS sequence"/>
</dbReference>
<feature type="domain" description="Peptidase C1A papain C-terminal" evidence="2">
    <location>
        <begin position="1"/>
        <end position="80"/>
    </location>
</feature>
<dbReference type="EMBL" id="AZBU02000007">
    <property type="protein sequence ID" value="TKR69434.1"/>
    <property type="molecule type" value="Genomic_DNA"/>
</dbReference>
<dbReference type="AlphaFoldDB" id="A0A4U5MJ96"/>
<name>A0A4U5MJ96_STECR</name>
<organism evidence="3 4">
    <name type="scientific">Steinernema carpocapsae</name>
    <name type="common">Entomopathogenic nematode</name>
    <dbReference type="NCBI Taxonomy" id="34508"/>
    <lineage>
        <taxon>Eukaryota</taxon>
        <taxon>Metazoa</taxon>
        <taxon>Ecdysozoa</taxon>
        <taxon>Nematoda</taxon>
        <taxon>Chromadorea</taxon>
        <taxon>Rhabditida</taxon>
        <taxon>Tylenchina</taxon>
        <taxon>Panagrolaimomorpha</taxon>
        <taxon>Strongyloidoidea</taxon>
        <taxon>Steinernematidae</taxon>
        <taxon>Steinernema</taxon>
    </lineage>
</organism>
<dbReference type="PANTHER" id="PTHR12411">
    <property type="entry name" value="CYSTEINE PROTEASE FAMILY C1-RELATED"/>
    <property type="match status" value="1"/>
</dbReference>